<dbReference type="Pfam" id="PF01022">
    <property type="entry name" value="HTH_5"/>
    <property type="match status" value="1"/>
</dbReference>
<dbReference type="GO" id="GO:0003677">
    <property type="term" value="F:DNA binding"/>
    <property type="evidence" value="ECO:0007669"/>
    <property type="project" value="UniProtKB-KW"/>
</dbReference>
<gene>
    <name evidence="3" type="ORF">GCM10010911_51440</name>
</gene>
<dbReference type="InterPro" id="IPR001845">
    <property type="entry name" value="HTH_ArsR_DNA-bd_dom"/>
</dbReference>
<dbReference type="AlphaFoldDB" id="A0A916ZBK3"/>
<dbReference type="SUPFAM" id="SSF46785">
    <property type="entry name" value="Winged helix' DNA-binding domain"/>
    <property type="match status" value="1"/>
</dbReference>
<dbReference type="Proteomes" id="UP000612456">
    <property type="component" value="Unassembled WGS sequence"/>
</dbReference>
<dbReference type="RefSeq" id="WP_188996462.1">
    <property type="nucleotide sequence ID" value="NZ_BMHP01000004.1"/>
</dbReference>
<evidence type="ECO:0000313" key="3">
    <source>
        <dbReference type="EMBL" id="GGD86683.1"/>
    </source>
</evidence>
<reference evidence="3" key="2">
    <citation type="submission" date="2020-09" db="EMBL/GenBank/DDBJ databases">
        <authorList>
            <person name="Sun Q."/>
            <person name="Zhou Y."/>
        </authorList>
    </citation>
    <scope>NUCLEOTIDE SEQUENCE</scope>
    <source>
        <strain evidence="3">CGMCC 1.15178</strain>
    </source>
</reference>
<dbReference type="CDD" id="cd00090">
    <property type="entry name" value="HTH_ARSR"/>
    <property type="match status" value="1"/>
</dbReference>
<dbReference type="InterPro" id="IPR036388">
    <property type="entry name" value="WH-like_DNA-bd_sf"/>
</dbReference>
<sequence>MEIEFSTKHMKLWECLSSSTRVRMIELLRDKPMNLRELADKLGISTAIISRHVQQLELAGLLASDSAPGERGRQKICRLLHDRITIVFRQSAEVALDVGPIDEENVYGVSIPVGHYSNFQVKPTCGLASSNKLIGMVDDPRYFADPEHVDAQHLWFASGFIEYRIPNYLISKTKPVSLRVTLEIGSEAPGFNEEWPSDIEFSVNGIPVGKWTSPGDFGSSKGLLNPPWWGKGDSQHGSQKTLLVAEEGAFIDGVMISNVCISDLGIQPGGEINFRITSSEAASHPGGVSLFGRQFGNYPHDIEVMIRYEPY</sequence>
<dbReference type="Gene3D" id="1.10.10.10">
    <property type="entry name" value="Winged helix-like DNA-binding domain superfamily/Winged helix DNA-binding domain"/>
    <property type="match status" value="1"/>
</dbReference>
<reference evidence="3" key="1">
    <citation type="journal article" date="2014" name="Int. J. Syst. Evol. Microbiol.">
        <title>Complete genome sequence of Corynebacterium casei LMG S-19264T (=DSM 44701T), isolated from a smear-ripened cheese.</title>
        <authorList>
            <consortium name="US DOE Joint Genome Institute (JGI-PGF)"/>
            <person name="Walter F."/>
            <person name="Albersmeier A."/>
            <person name="Kalinowski J."/>
            <person name="Ruckert C."/>
        </authorList>
    </citation>
    <scope>NUCLEOTIDE SEQUENCE</scope>
    <source>
        <strain evidence="3">CGMCC 1.15178</strain>
    </source>
</reference>
<name>A0A916ZBK3_9BACL</name>
<evidence type="ECO:0000259" key="2">
    <source>
        <dbReference type="SMART" id="SM00418"/>
    </source>
</evidence>
<dbReference type="PANTHER" id="PTHR38600:SF1">
    <property type="entry name" value="TRANSCRIPTIONAL REGULATORY PROTEIN"/>
    <property type="match status" value="1"/>
</dbReference>
<dbReference type="EMBL" id="BMHP01000004">
    <property type="protein sequence ID" value="GGD86683.1"/>
    <property type="molecule type" value="Genomic_DNA"/>
</dbReference>
<comment type="caution">
    <text evidence="3">The sequence shown here is derived from an EMBL/GenBank/DDBJ whole genome shotgun (WGS) entry which is preliminary data.</text>
</comment>
<dbReference type="PANTHER" id="PTHR38600">
    <property type="entry name" value="TRANSCRIPTIONAL REGULATORY PROTEIN"/>
    <property type="match status" value="1"/>
</dbReference>
<dbReference type="SMART" id="SM00418">
    <property type="entry name" value="HTH_ARSR"/>
    <property type="match status" value="1"/>
</dbReference>
<feature type="domain" description="HTH arsR-type" evidence="2">
    <location>
        <begin position="11"/>
        <end position="93"/>
    </location>
</feature>
<organism evidence="3 4">
    <name type="scientific">Paenibacillus nasutitermitis</name>
    <dbReference type="NCBI Taxonomy" id="1652958"/>
    <lineage>
        <taxon>Bacteria</taxon>
        <taxon>Bacillati</taxon>
        <taxon>Bacillota</taxon>
        <taxon>Bacilli</taxon>
        <taxon>Bacillales</taxon>
        <taxon>Paenibacillaceae</taxon>
        <taxon>Paenibacillus</taxon>
    </lineage>
</organism>
<accession>A0A916ZBK3</accession>
<evidence type="ECO:0000256" key="1">
    <source>
        <dbReference type="ARBA" id="ARBA00023125"/>
    </source>
</evidence>
<proteinExistence type="predicted"/>
<dbReference type="GO" id="GO:0003700">
    <property type="term" value="F:DNA-binding transcription factor activity"/>
    <property type="evidence" value="ECO:0007669"/>
    <property type="project" value="InterPro"/>
</dbReference>
<protein>
    <submittedName>
        <fullName evidence="3">Transcriptional regulator</fullName>
    </submittedName>
</protein>
<dbReference type="InterPro" id="IPR036390">
    <property type="entry name" value="WH_DNA-bd_sf"/>
</dbReference>
<keyword evidence="1" id="KW-0238">DNA-binding</keyword>
<dbReference type="InterPro" id="IPR011991">
    <property type="entry name" value="ArsR-like_HTH"/>
</dbReference>
<evidence type="ECO:0000313" key="4">
    <source>
        <dbReference type="Proteomes" id="UP000612456"/>
    </source>
</evidence>
<keyword evidence="4" id="KW-1185">Reference proteome</keyword>